<evidence type="ECO:0000313" key="2">
    <source>
        <dbReference type="EMBL" id="ERJ20345.1"/>
    </source>
</evidence>
<keyword evidence="1" id="KW-0812">Transmembrane</keyword>
<name>U2ERG9_9GAMM</name>
<keyword evidence="3" id="KW-1185">Reference proteome</keyword>
<sequence length="199" mass="22976">MSWSQVALSIFSTVTSFIIWSFLVYAFYVLRNRSLEHKLKQLIQPERSVPDEDRVHIVCANATGVRVTVRDVRLITDDDVHVSLAYIGDTGDVVRPRKPNDIIARRRNPVITCHEKAGLIERNFVELPAQSAGMWALTANQVESSKWHFVECLLVIDYPTLLNTRKLMVVYAKQSIVDSINEDFNRYIVDARRRHRHES</sequence>
<reference evidence="2 3" key="1">
    <citation type="journal article" date="2011" name="J. Bacteriol.">
        <title>Genome sequence of Salinisphaera shabanensis, a gammaproteobacterium from the harsh, variable environment of the brine-seawater interface of the Shaban Deep in the Red Sea.</title>
        <authorList>
            <person name="Antunes A."/>
            <person name="Alam I."/>
            <person name="Bajic V.B."/>
            <person name="Stingl U."/>
        </authorList>
    </citation>
    <scope>NUCLEOTIDE SEQUENCE [LARGE SCALE GENOMIC DNA]</scope>
    <source>
        <strain evidence="2 3">E1L3A</strain>
    </source>
</reference>
<dbReference type="AlphaFoldDB" id="U2ERG9"/>
<dbReference type="OrthoDB" id="7060965at2"/>
<organism evidence="2 3">
    <name type="scientific">Salinisphaera shabanensis E1L3A</name>
    <dbReference type="NCBI Taxonomy" id="1033802"/>
    <lineage>
        <taxon>Bacteria</taxon>
        <taxon>Pseudomonadati</taxon>
        <taxon>Pseudomonadota</taxon>
        <taxon>Gammaproteobacteria</taxon>
        <taxon>Salinisphaerales</taxon>
        <taxon>Salinisphaeraceae</taxon>
        <taxon>Salinisphaera</taxon>
    </lineage>
</organism>
<keyword evidence="1" id="KW-0472">Membrane</keyword>
<proteinExistence type="predicted"/>
<dbReference type="RefSeq" id="WP_006914383.1">
    <property type="nucleotide sequence ID" value="NZ_AFNV02000003.1"/>
</dbReference>
<accession>U2ERG9</accession>
<evidence type="ECO:0000313" key="3">
    <source>
        <dbReference type="Proteomes" id="UP000006242"/>
    </source>
</evidence>
<comment type="caution">
    <text evidence="2">The sequence shown here is derived from an EMBL/GenBank/DDBJ whole genome shotgun (WGS) entry which is preliminary data.</text>
</comment>
<keyword evidence="1" id="KW-1133">Transmembrane helix</keyword>
<dbReference type="Proteomes" id="UP000006242">
    <property type="component" value="Unassembled WGS sequence"/>
</dbReference>
<reference evidence="2 3" key="2">
    <citation type="journal article" date="2013" name="PLoS ONE">
        <title>INDIGO - INtegrated Data Warehouse of MIcrobial GenOmes with Examples from the Red Sea Extremophiles.</title>
        <authorList>
            <person name="Alam I."/>
            <person name="Antunes A."/>
            <person name="Kamau A.A."/>
            <person name="Ba Alawi W."/>
            <person name="Kalkatawi M."/>
            <person name="Stingl U."/>
            <person name="Bajic V.B."/>
        </authorList>
    </citation>
    <scope>NUCLEOTIDE SEQUENCE [LARGE SCALE GENOMIC DNA]</scope>
    <source>
        <strain evidence="2 3">E1L3A</strain>
    </source>
</reference>
<protein>
    <submittedName>
        <fullName evidence="2">Uncharacterized protein</fullName>
    </submittedName>
</protein>
<feature type="transmembrane region" description="Helical" evidence="1">
    <location>
        <begin position="6"/>
        <end position="30"/>
    </location>
</feature>
<dbReference type="EMBL" id="AFNV02000003">
    <property type="protein sequence ID" value="ERJ20345.1"/>
    <property type="molecule type" value="Genomic_DNA"/>
</dbReference>
<gene>
    <name evidence="2" type="ORF">SSPSH_000455</name>
</gene>
<evidence type="ECO:0000256" key="1">
    <source>
        <dbReference type="SAM" id="Phobius"/>
    </source>
</evidence>